<dbReference type="RefSeq" id="WP_307905300.1">
    <property type="nucleotide sequence ID" value="NZ_AP027059.1"/>
</dbReference>
<organism evidence="2 3">
    <name type="scientific">Haliovirga abyssi</name>
    <dbReference type="NCBI Taxonomy" id="2996794"/>
    <lineage>
        <taxon>Bacteria</taxon>
        <taxon>Fusobacteriati</taxon>
        <taxon>Fusobacteriota</taxon>
        <taxon>Fusobacteriia</taxon>
        <taxon>Fusobacteriales</taxon>
        <taxon>Haliovirgaceae</taxon>
        <taxon>Haliovirga</taxon>
    </lineage>
</organism>
<feature type="transmembrane region" description="Helical" evidence="1">
    <location>
        <begin position="109"/>
        <end position="130"/>
    </location>
</feature>
<dbReference type="KEGG" id="haby:HLVA_09370"/>
<gene>
    <name evidence="2" type="ORF">HLVA_09370</name>
</gene>
<sequence>MNYIKYAFTGINILPSIFLLIIIFYWLMTILGFFSIDSGLDINTDANSDLELNSELEGDINLGNLSIASKIFEFSNMGAMPFMVYSTFYVIVLWTLSMLTYYIKISQNIFISLIIFIINFILTFFLTKIITLPLVKFFKSFNIDEKNKIIGSICTLKSTIEGEHIGLAEVENDKYPIVINVKSPNKKIEKGEQAIVISEENNNNLYIVEKNNFF</sequence>
<dbReference type="Proteomes" id="UP001321582">
    <property type="component" value="Chromosome"/>
</dbReference>
<accession>A0AAU9DPK7</accession>
<keyword evidence="1" id="KW-0472">Membrane</keyword>
<keyword evidence="1" id="KW-0812">Transmembrane</keyword>
<evidence type="ECO:0000313" key="2">
    <source>
        <dbReference type="EMBL" id="BDU50368.1"/>
    </source>
</evidence>
<dbReference type="AlphaFoldDB" id="A0AAU9DPK7"/>
<dbReference type="EMBL" id="AP027059">
    <property type="protein sequence ID" value="BDU50368.1"/>
    <property type="molecule type" value="Genomic_DNA"/>
</dbReference>
<name>A0AAU9DPK7_9FUSO</name>
<protein>
    <recommendedName>
        <fullName evidence="4">DUF1449 family protein</fullName>
    </recommendedName>
</protein>
<evidence type="ECO:0000256" key="1">
    <source>
        <dbReference type="SAM" id="Phobius"/>
    </source>
</evidence>
<keyword evidence="1" id="KW-1133">Transmembrane helix</keyword>
<evidence type="ECO:0000313" key="3">
    <source>
        <dbReference type="Proteomes" id="UP001321582"/>
    </source>
</evidence>
<feature type="transmembrane region" description="Helical" evidence="1">
    <location>
        <begin position="6"/>
        <end position="27"/>
    </location>
</feature>
<keyword evidence="3" id="KW-1185">Reference proteome</keyword>
<evidence type="ECO:0008006" key="4">
    <source>
        <dbReference type="Google" id="ProtNLM"/>
    </source>
</evidence>
<reference evidence="2 3" key="1">
    <citation type="submission" date="2022-11" db="EMBL/GenBank/DDBJ databases">
        <title>Haliovirga abyssi gen. nov., sp. nov., a mesophilic fermentative bacterium isolated from the Iheya North hydrothermal field and the proposal of Haliovirgaceae fam. nov.</title>
        <authorList>
            <person name="Miyazaki U."/>
            <person name="Tame A."/>
            <person name="Miyazaki J."/>
            <person name="Takai K."/>
            <person name="Sawayama S."/>
            <person name="Kitajima M."/>
            <person name="Okamoto A."/>
            <person name="Nakagawa S."/>
        </authorList>
    </citation>
    <scope>NUCLEOTIDE SEQUENCE [LARGE SCALE GENOMIC DNA]</scope>
    <source>
        <strain evidence="2 3">IC12</strain>
    </source>
</reference>
<proteinExistence type="predicted"/>
<feature type="transmembrane region" description="Helical" evidence="1">
    <location>
        <begin position="82"/>
        <end position="103"/>
    </location>
</feature>